<evidence type="ECO:0000313" key="1">
    <source>
        <dbReference type="EMBL" id="CBL49990.1"/>
    </source>
</evidence>
<dbReference type="AlphaFoldDB" id="D5H1V5"/>
<proteinExistence type="predicted"/>
<dbReference type="HOGENOM" id="CLU_2382462_0_0_9"/>
<sequence length="94" mass="11212">MKYQLEYDKLALTEPFYYEERGEWLDCLQIWLRFSPIFTVPKGDTPIEVPLNLKDGTKKMLSDLVRVAFDGKNLLLRTFKILWFNMKLLHTVEV</sequence>
<organism evidence="1 2">
    <name type="scientific">Lactobacillus crispatus (strain ST1)</name>
    <dbReference type="NCBI Taxonomy" id="748671"/>
    <lineage>
        <taxon>Bacteria</taxon>
        <taxon>Bacillati</taxon>
        <taxon>Bacillota</taxon>
        <taxon>Bacilli</taxon>
        <taxon>Lactobacillales</taxon>
        <taxon>Lactobacillaceae</taxon>
        <taxon>Lactobacillus</taxon>
    </lineage>
</organism>
<dbReference type="KEGG" id="lcr:LCRIS_00543"/>
<dbReference type="Proteomes" id="UP000002371">
    <property type="component" value="Chromosome"/>
</dbReference>
<protein>
    <submittedName>
        <fullName evidence="1">Uncharacterized protein</fullName>
    </submittedName>
</protein>
<dbReference type="RefSeq" id="WP_013085966.1">
    <property type="nucleotide sequence ID" value="NC_014106.1"/>
</dbReference>
<gene>
    <name evidence="1" type="ordered locus">LCRIS_00543</name>
</gene>
<reference evidence="1 2" key="1">
    <citation type="journal article" date="2010" name="J. Bacteriol.">
        <title>Genome sequence of Lactobacillus crispatus ST1.</title>
        <authorList>
            <person name="Ojala T."/>
            <person name="Kuparinen V."/>
            <person name="Koskinen J.P."/>
            <person name="Alatalo E."/>
            <person name="Holm L."/>
            <person name="Auvinen P."/>
            <person name="Edelman S."/>
            <person name="Westerlund-Wikstrom B."/>
            <person name="Korhonen T.K."/>
            <person name="Paulin L."/>
            <person name="Kankainen M."/>
        </authorList>
    </citation>
    <scope>NUCLEOTIDE SEQUENCE [LARGE SCALE GENOMIC DNA]</scope>
    <source>
        <strain evidence="1 2">ST1</strain>
    </source>
</reference>
<name>D5H1V5_LACCS</name>
<accession>D5H1V5</accession>
<reference key="2">
    <citation type="submission" date="2010-03" db="EMBL/GenBank/DDBJ databases">
        <title>Genome Sequence of Lactobacillus crispatus ST1.</title>
        <authorList>
            <person name="Ojala T."/>
            <person name="Kuparinen V."/>
            <person name="Koskinen J.P."/>
            <person name="Alatalo E."/>
            <person name="Holm L."/>
            <person name="Auvinen P."/>
            <person name="Edelman S."/>
            <person name="Westerlund-Wikstroem B."/>
            <person name="Korhonen T.K."/>
            <person name="Paulin L."/>
            <person name="Kankainen M."/>
        </authorList>
    </citation>
    <scope>NUCLEOTIDE SEQUENCE</scope>
    <source>
        <strain>ST1</strain>
    </source>
</reference>
<evidence type="ECO:0000313" key="2">
    <source>
        <dbReference type="Proteomes" id="UP000002371"/>
    </source>
</evidence>
<dbReference type="EMBL" id="FN692037">
    <property type="protein sequence ID" value="CBL49990.1"/>
    <property type="molecule type" value="Genomic_DNA"/>
</dbReference>